<gene>
    <name evidence="1" type="ORF">ACJMK2_005156</name>
</gene>
<reference evidence="1 2" key="1">
    <citation type="submission" date="2024-11" db="EMBL/GenBank/DDBJ databases">
        <title>Chromosome-level genome assembly of the freshwater bivalve Anodonta woodiana.</title>
        <authorList>
            <person name="Chen X."/>
        </authorList>
    </citation>
    <scope>NUCLEOTIDE SEQUENCE [LARGE SCALE GENOMIC DNA]</scope>
    <source>
        <strain evidence="1">MN2024</strain>
        <tissue evidence="1">Gills</tissue>
    </source>
</reference>
<dbReference type="Proteomes" id="UP001634394">
    <property type="component" value="Unassembled WGS sequence"/>
</dbReference>
<proteinExistence type="predicted"/>
<sequence>MGTKRPDKNETNSRGKRARNANATCLSLENENIECIGPPHESINVDGITCRNNNIVHDEEIGSTKHSVKKKMYPKYAKVNETNFGNSAYKDKTKELFEKNGIIVAEDLKYYVSRQYRPKDLKISDKFISMTLIKRREQIYYQPFDPNRDNYMFPSSEQHSFNKEQIKEFKRAGKDFPIETGGGNIKSINLKIEKTEADYFVCSASIELHLRFELFKHIKESERLQVIHLKEGKLTENEIFVLKLNDINAHLEFILLLGTLGVTEKPEENNELEYNCIFLRYGIYIYKMKLYDFYIKFYAVIGPRWLWYDDNKKPQNPPDGDIVNYTIPEDKNNQGYDGRKGLFDYASNNFFKLCFQYFVGKHDLIQIHTTKNSDKNTVAEGTLALAMMTAESIRNHNTILINFIIIKLNEIQDKATDEYLREHPMLFGRTWPKRNKTGFNFNPRPKTSEREKYWFDQYQENVNDSLSEILMHIHNSH</sequence>
<dbReference type="AlphaFoldDB" id="A0ABD3VP72"/>
<accession>A0ABD3VP72</accession>
<evidence type="ECO:0000313" key="2">
    <source>
        <dbReference type="Proteomes" id="UP001634394"/>
    </source>
</evidence>
<name>A0ABD3VP72_SINWO</name>
<evidence type="ECO:0000313" key="1">
    <source>
        <dbReference type="EMBL" id="KAL3863399.1"/>
    </source>
</evidence>
<organism evidence="1 2">
    <name type="scientific">Sinanodonta woodiana</name>
    <name type="common">Chinese pond mussel</name>
    <name type="synonym">Anodonta woodiana</name>
    <dbReference type="NCBI Taxonomy" id="1069815"/>
    <lineage>
        <taxon>Eukaryota</taxon>
        <taxon>Metazoa</taxon>
        <taxon>Spiralia</taxon>
        <taxon>Lophotrochozoa</taxon>
        <taxon>Mollusca</taxon>
        <taxon>Bivalvia</taxon>
        <taxon>Autobranchia</taxon>
        <taxon>Heteroconchia</taxon>
        <taxon>Palaeoheterodonta</taxon>
        <taxon>Unionida</taxon>
        <taxon>Unionoidea</taxon>
        <taxon>Unionidae</taxon>
        <taxon>Unioninae</taxon>
        <taxon>Sinanodonta</taxon>
    </lineage>
</organism>
<keyword evidence="2" id="KW-1185">Reference proteome</keyword>
<dbReference type="EMBL" id="JBJQND010000010">
    <property type="protein sequence ID" value="KAL3863399.1"/>
    <property type="molecule type" value="Genomic_DNA"/>
</dbReference>
<protein>
    <submittedName>
        <fullName evidence="1">Uncharacterized protein</fullName>
    </submittedName>
</protein>
<comment type="caution">
    <text evidence="1">The sequence shown here is derived from an EMBL/GenBank/DDBJ whole genome shotgun (WGS) entry which is preliminary data.</text>
</comment>